<dbReference type="GO" id="GO:0030425">
    <property type="term" value="C:dendrite"/>
    <property type="evidence" value="ECO:0007669"/>
    <property type="project" value="TreeGrafter"/>
</dbReference>
<dbReference type="AlphaFoldDB" id="A0A401Q900"/>
<dbReference type="SMART" id="SM00615">
    <property type="entry name" value="EPH_lbd"/>
    <property type="match status" value="1"/>
</dbReference>
<dbReference type="OMA" id="KCPATIA"/>
<dbReference type="PANTHER" id="PTHR46877">
    <property type="entry name" value="EPH RECEPTOR A5"/>
    <property type="match status" value="1"/>
</dbReference>
<dbReference type="Proteomes" id="UP000288216">
    <property type="component" value="Unassembled WGS sequence"/>
</dbReference>
<dbReference type="Gene3D" id="2.60.120.260">
    <property type="entry name" value="Galactose-binding domain-like"/>
    <property type="match status" value="1"/>
</dbReference>
<accession>A0A401Q900</accession>
<evidence type="ECO:0000256" key="6">
    <source>
        <dbReference type="SAM" id="MobiDB-lite"/>
    </source>
</evidence>
<feature type="domain" description="Eph LBD" evidence="7">
    <location>
        <begin position="1"/>
        <end position="106"/>
    </location>
</feature>
<sequence length="271" mass="28050">MRDCGSISNSAGSCRETFAVYYLEKDSEAAPSASDAAQMKATYTKAQDVTAEHVFVLGGMGKVNRATVPVGPLTGAGFHLALRDRGACINLLSVRASFKKCPATIANLAHFPGTPAGPSLAMLAVAKGACVANAEEASVPLKMHCTSEGDWVVPVGGCRCRPGYQSNEVVTACTATVEDPVALPEVESEQGLSQDALGPSSCGQLEGLLRANQQLLEKQAEALGRLTRTVEALNSSLLALSRRLPPAPGEPPQYRLAEDAIAPGAGDGDGN</sequence>
<dbReference type="InterPro" id="IPR001426">
    <property type="entry name" value="Tyr_kinase_rcpt_V_CS"/>
</dbReference>
<evidence type="ECO:0000313" key="8">
    <source>
        <dbReference type="EMBL" id="GCB81859.1"/>
    </source>
</evidence>
<comment type="caution">
    <text evidence="8">The sequence shown here is derived from an EMBL/GenBank/DDBJ whole genome shotgun (WGS) entry which is preliminary data.</text>
</comment>
<evidence type="ECO:0000256" key="2">
    <source>
        <dbReference type="ARBA" id="ARBA00022741"/>
    </source>
</evidence>
<dbReference type="Pfam" id="PF01404">
    <property type="entry name" value="Ephrin_lbd"/>
    <property type="match status" value="1"/>
</dbReference>
<organism evidence="8 9">
    <name type="scientific">Scyliorhinus torazame</name>
    <name type="common">Cloudy catshark</name>
    <name type="synonym">Catulus torazame</name>
    <dbReference type="NCBI Taxonomy" id="75743"/>
    <lineage>
        <taxon>Eukaryota</taxon>
        <taxon>Metazoa</taxon>
        <taxon>Chordata</taxon>
        <taxon>Craniata</taxon>
        <taxon>Vertebrata</taxon>
        <taxon>Chondrichthyes</taxon>
        <taxon>Elasmobranchii</taxon>
        <taxon>Galeomorphii</taxon>
        <taxon>Galeoidea</taxon>
        <taxon>Carcharhiniformes</taxon>
        <taxon>Scyliorhinidae</taxon>
        <taxon>Scyliorhinus</taxon>
    </lineage>
</organism>
<evidence type="ECO:0000313" key="9">
    <source>
        <dbReference type="Proteomes" id="UP000288216"/>
    </source>
</evidence>
<keyword evidence="5" id="KW-0675">Receptor</keyword>
<reference evidence="8 9" key="1">
    <citation type="journal article" date="2018" name="Nat. Ecol. Evol.">
        <title>Shark genomes provide insights into elasmobranch evolution and the origin of vertebrates.</title>
        <authorList>
            <person name="Hara Y"/>
            <person name="Yamaguchi K"/>
            <person name="Onimaru K"/>
            <person name="Kadota M"/>
            <person name="Koyanagi M"/>
            <person name="Keeley SD"/>
            <person name="Tatsumi K"/>
            <person name="Tanaka K"/>
            <person name="Motone F"/>
            <person name="Kageyama Y"/>
            <person name="Nozu R"/>
            <person name="Adachi N"/>
            <person name="Nishimura O"/>
            <person name="Nakagawa R"/>
            <person name="Tanegashima C"/>
            <person name="Kiyatake I"/>
            <person name="Matsumoto R"/>
            <person name="Murakumo K"/>
            <person name="Nishida K"/>
            <person name="Terakita A"/>
            <person name="Kuratani S"/>
            <person name="Sato K"/>
            <person name="Hyodo S Kuraku.S."/>
        </authorList>
    </citation>
    <scope>NUCLEOTIDE SEQUENCE [LARGE SCALE GENOMIC DNA]</scope>
</reference>
<dbReference type="InterPro" id="IPR008979">
    <property type="entry name" value="Galactose-bd-like_sf"/>
</dbReference>
<dbReference type="STRING" id="75743.A0A401Q900"/>
<keyword evidence="9" id="KW-1185">Reference proteome</keyword>
<dbReference type="GO" id="GO:0005005">
    <property type="term" value="F:transmembrane-ephrin receptor activity"/>
    <property type="evidence" value="ECO:0007669"/>
    <property type="project" value="TreeGrafter"/>
</dbReference>
<proteinExistence type="predicted"/>
<name>A0A401Q900_SCYTO</name>
<keyword evidence="4" id="KW-0472">Membrane</keyword>
<evidence type="ECO:0000256" key="1">
    <source>
        <dbReference type="ARBA" id="ARBA00004167"/>
    </source>
</evidence>
<dbReference type="Gene3D" id="2.60.40.1770">
    <property type="entry name" value="ephrin a2 ectodomain"/>
    <property type="match status" value="1"/>
</dbReference>
<dbReference type="SUPFAM" id="SSF49785">
    <property type="entry name" value="Galactose-binding domain-like"/>
    <property type="match status" value="1"/>
</dbReference>
<comment type="subcellular location">
    <subcellularLocation>
        <location evidence="1">Membrane</location>
        <topology evidence="1">Single-pass membrane protein</topology>
    </subcellularLocation>
</comment>
<feature type="region of interest" description="Disordered" evidence="6">
    <location>
        <begin position="242"/>
        <end position="271"/>
    </location>
</feature>
<protein>
    <recommendedName>
        <fullName evidence="7">Eph LBD domain-containing protein</fullName>
    </recommendedName>
</protein>
<dbReference type="PROSITE" id="PS51550">
    <property type="entry name" value="EPH_LBD"/>
    <property type="match status" value="1"/>
</dbReference>
<dbReference type="InterPro" id="IPR001090">
    <property type="entry name" value="Ephrin_rcpt_lig-bd_dom"/>
</dbReference>
<dbReference type="PROSITE" id="PS00791">
    <property type="entry name" value="RECEPTOR_TYR_KIN_V_2"/>
    <property type="match status" value="1"/>
</dbReference>
<keyword evidence="3" id="KW-0067">ATP-binding</keyword>
<dbReference type="GO" id="GO:0007411">
    <property type="term" value="P:axon guidance"/>
    <property type="evidence" value="ECO:0007669"/>
    <property type="project" value="TreeGrafter"/>
</dbReference>
<evidence type="ECO:0000256" key="3">
    <source>
        <dbReference type="ARBA" id="ARBA00022840"/>
    </source>
</evidence>
<evidence type="ECO:0000256" key="5">
    <source>
        <dbReference type="ARBA" id="ARBA00023170"/>
    </source>
</evidence>
<dbReference type="GO" id="GO:0005886">
    <property type="term" value="C:plasma membrane"/>
    <property type="evidence" value="ECO:0007669"/>
    <property type="project" value="TreeGrafter"/>
</dbReference>
<gene>
    <name evidence="8" type="ORF">scyTo_0021475</name>
</gene>
<dbReference type="Pfam" id="PF25599">
    <property type="entry name" value="Ephrin_CRD"/>
    <property type="match status" value="1"/>
</dbReference>
<dbReference type="EMBL" id="BFAA01019138">
    <property type="protein sequence ID" value="GCB81859.1"/>
    <property type="molecule type" value="Genomic_DNA"/>
</dbReference>
<dbReference type="PANTHER" id="PTHR46877:SF14">
    <property type="entry name" value="RECEPTOR PROTEIN-TYROSINE KINASE"/>
    <property type="match status" value="1"/>
</dbReference>
<dbReference type="OrthoDB" id="4062651at2759"/>
<evidence type="ECO:0000259" key="7">
    <source>
        <dbReference type="PROSITE" id="PS51550"/>
    </source>
</evidence>
<dbReference type="GO" id="GO:0005524">
    <property type="term" value="F:ATP binding"/>
    <property type="evidence" value="ECO:0007669"/>
    <property type="project" value="UniProtKB-KW"/>
</dbReference>
<dbReference type="InterPro" id="IPR050449">
    <property type="entry name" value="Ephrin_rcpt_TKs"/>
</dbReference>
<keyword evidence="2" id="KW-0547">Nucleotide-binding</keyword>
<evidence type="ECO:0000256" key="4">
    <source>
        <dbReference type="ARBA" id="ARBA00023136"/>
    </source>
</evidence>